<dbReference type="CDD" id="cd04773">
    <property type="entry name" value="HTH_TioE_rpt2"/>
    <property type="match status" value="1"/>
</dbReference>
<dbReference type="Proteomes" id="UP001595859">
    <property type="component" value="Unassembled WGS sequence"/>
</dbReference>
<dbReference type="Gene3D" id="1.10.1660.10">
    <property type="match status" value="2"/>
</dbReference>
<evidence type="ECO:0000313" key="3">
    <source>
        <dbReference type="EMBL" id="MFC4855688.1"/>
    </source>
</evidence>
<evidence type="ECO:0000259" key="2">
    <source>
        <dbReference type="PROSITE" id="PS50937"/>
    </source>
</evidence>
<evidence type="ECO:0000313" key="4">
    <source>
        <dbReference type="Proteomes" id="UP001595859"/>
    </source>
</evidence>
<proteinExistence type="predicted"/>
<dbReference type="SUPFAM" id="SSF46955">
    <property type="entry name" value="Putative DNA-binding domain"/>
    <property type="match status" value="2"/>
</dbReference>
<evidence type="ECO:0000256" key="1">
    <source>
        <dbReference type="ARBA" id="ARBA00023125"/>
    </source>
</evidence>
<dbReference type="Pfam" id="PF13411">
    <property type="entry name" value="MerR_1"/>
    <property type="match status" value="1"/>
</dbReference>
<feature type="domain" description="HTH merR-type" evidence="2">
    <location>
        <begin position="1"/>
        <end position="48"/>
    </location>
</feature>
<dbReference type="PANTHER" id="PTHR30204:SF93">
    <property type="entry name" value="HTH MERR-TYPE DOMAIN-CONTAINING PROTEIN"/>
    <property type="match status" value="1"/>
</dbReference>
<feature type="domain" description="HTH merR-type" evidence="2">
    <location>
        <begin position="121"/>
        <end position="188"/>
    </location>
</feature>
<sequence>MRTADLAREHGISTQAVRNYEREGFIPPAVRTPSGYRVYTEVHAAALRAYLALVSAHGYKAGGRIMTAVHDDRLDDALLVVDRGHGQLLRDRGTLDAVREAVGHLTAEADGAREEPAGTRTIGELARRLRVTAATLRKWEDVGILTPARDPATGYRVYDASDLRDAELAHLLRRGGYLLDHIATVVRQIRTAGGTGALVGALEDWQRKLTAQGLAMLDAAAQLSHYLRKECRG</sequence>
<comment type="caution">
    <text evidence="3">The sequence shown here is derived from an EMBL/GenBank/DDBJ whole genome shotgun (WGS) entry which is preliminary data.</text>
</comment>
<organism evidence="3 4">
    <name type="scientific">Actinophytocola glycyrrhizae</name>
    <dbReference type="NCBI Taxonomy" id="2044873"/>
    <lineage>
        <taxon>Bacteria</taxon>
        <taxon>Bacillati</taxon>
        <taxon>Actinomycetota</taxon>
        <taxon>Actinomycetes</taxon>
        <taxon>Pseudonocardiales</taxon>
        <taxon>Pseudonocardiaceae</taxon>
    </lineage>
</organism>
<dbReference type="SMART" id="SM00422">
    <property type="entry name" value="HTH_MERR"/>
    <property type="match status" value="2"/>
</dbReference>
<dbReference type="EMBL" id="JBHSIS010000008">
    <property type="protein sequence ID" value="MFC4855688.1"/>
    <property type="molecule type" value="Genomic_DNA"/>
</dbReference>
<dbReference type="PANTHER" id="PTHR30204">
    <property type="entry name" value="REDOX-CYCLING DRUG-SENSING TRANSCRIPTIONAL ACTIVATOR SOXR"/>
    <property type="match status" value="1"/>
</dbReference>
<dbReference type="Pfam" id="PF00376">
    <property type="entry name" value="MerR"/>
    <property type="match status" value="1"/>
</dbReference>
<reference evidence="4" key="1">
    <citation type="journal article" date="2019" name="Int. J. Syst. Evol. Microbiol.">
        <title>The Global Catalogue of Microorganisms (GCM) 10K type strain sequencing project: providing services to taxonomists for standard genome sequencing and annotation.</title>
        <authorList>
            <consortium name="The Broad Institute Genomics Platform"/>
            <consortium name="The Broad Institute Genome Sequencing Center for Infectious Disease"/>
            <person name="Wu L."/>
            <person name="Ma J."/>
        </authorList>
    </citation>
    <scope>NUCLEOTIDE SEQUENCE [LARGE SCALE GENOMIC DNA]</scope>
    <source>
        <strain evidence="4">ZS-22-S1</strain>
    </source>
</reference>
<protein>
    <submittedName>
        <fullName evidence="3">TioE family transcriptional regulator</fullName>
    </submittedName>
</protein>
<dbReference type="InterPro" id="IPR009061">
    <property type="entry name" value="DNA-bd_dom_put_sf"/>
</dbReference>
<dbReference type="PROSITE" id="PS00552">
    <property type="entry name" value="HTH_MERR_1"/>
    <property type="match status" value="1"/>
</dbReference>
<gene>
    <name evidence="3" type="ORF">ACFPCV_19435</name>
</gene>
<dbReference type="InterPro" id="IPR000551">
    <property type="entry name" value="MerR-type_HTH_dom"/>
</dbReference>
<keyword evidence="1" id="KW-0238">DNA-binding</keyword>
<accession>A0ABV9S461</accession>
<dbReference type="RefSeq" id="WP_378057646.1">
    <property type="nucleotide sequence ID" value="NZ_JBHSIS010000008.1"/>
</dbReference>
<name>A0ABV9S461_9PSEU</name>
<dbReference type="InterPro" id="IPR047057">
    <property type="entry name" value="MerR_fam"/>
</dbReference>
<dbReference type="PROSITE" id="PS50937">
    <property type="entry name" value="HTH_MERR_2"/>
    <property type="match status" value="2"/>
</dbReference>
<keyword evidence="4" id="KW-1185">Reference proteome</keyword>